<dbReference type="AlphaFoldDB" id="A0A932CMJ3"/>
<protein>
    <submittedName>
        <fullName evidence="1">Uncharacterized protein</fullName>
    </submittedName>
</protein>
<evidence type="ECO:0000313" key="2">
    <source>
        <dbReference type="Proteomes" id="UP000769766"/>
    </source>
</evidence>
<dbReference type="EMBL" id="JACPRF010000139">
    <property type="protein sequence ID" value="MBI2876125.1"/>
    <property type="molecule type" value="Genomic_DNA"/>
</dbReference>
<evidence type="ECO:0000313" key="1">
    <source>
        <dbReference type="EMBL" id="MBI2876125.1"/>
    </source>
</evidence>
<dbReference type="InterPro" id="IPR035093">
    <property type="entry name" value="RelE/ParE_toxin_dom_sf"/>
</dbReference>
<reference evidence="1" key="1">
    <citation type="submission" date="2020-07" db="EMBL/GenBank/DDBJ databases">
        <title>Huge and variable diversity of episymbiotic CPR bacteria and DPANN archaea in groundwater ecosystems.</title>
        <authorList>
            <person name="He C.Y."/>
            <person name="Keren R."/>
            <person name="Whittaker M."/>
            <person name="Farag I.F."/>
            <person name="Doudna J."/>
            <person name="Cate J.H.D."/>
            <person name="Banfield J.F."/>
        </authorList>
    </citation>
    <scope>NUCLEOTIDE SEQUENCE</scope>
    <source>
        <strain evidence="1">NC_groundwater_672_Ag_B-0.1um_62_36</strain>
    </source>
</reference>
<proteinExistence type="predicted"/>
<gene>
    <name evidence="1" type="ORF">HYY20_04520</name>
</gene>
<comment type="caution">
    <text evidence="1">The sequence shown here is derived from an EMBL/GenBank/DDBJ whole genome shotgun (WGS) entry which is preliminary data.</text>
</comment>
<accession>A0A932CMJ3</accession>
<sequence>MIHRTTPRFWEHYGRLSNDIRELADKNFKLLKGNPWHPSLQFKKIGKLWSARVGLAHRAVAIEDGEDLIWVWIGTHDEYERMIRGR</sequence>
<organism evidence="1 2">
    <name type="scientific">Tectimicrobiota bacterium</name>
    <dbReference type="NCBI Taxonomy" id="2528274"/>
    <lineage>
        <taxon>Bacteria</taxon>
        <taxon>Pseudomonadati</taxon>
        <taxon>Nitrospinota/Tectimicrobiota group</taxon>
        <taxon>Candidatus Tectimicrobiota</taxon>
    </lineage>
</organism>
<name>A0A932CMJ3_UNCTE</name>
<dbReference type="SUPFAM" id="SSF143011">
    <property type="entry name" value="RelE-like"/>
    <property type="match status" value="1"/>
</dbReference>
<dbReference type="Proteomes" id="UP000769766">
    <property type="component" value="Unassembled WGS sequence"/>
</dbReference>